<feature type="domain" description="Tyr recombinase" evidence="3">
    <location>
        <begin position="139"/>
        <end position="348"/>
    </location>
</feature>
<dbReference type="GO" id="GO:0006310">
    <property type="term" value="P:DNA recombination"/>
    <property type="evidence" value="ECO:0007669"/>
    <property type="project" value="UniProtKB-KW"/>
</dbReference>
<dbReference type="InterPro" id="IPR002104">
    <property type="entry name" value="Integrase_catalytic"/>
</dbReference>
<dbReference type="PANTHER" id="PTHR30349">
    <property type="entry name" value="PHAGE INTEGRASE-RELATED"/>
    <property type="match status" value="1"/>
</dbReference>
<organism evidence="4">
    <name type="scientific">Pseudomonas fluorescens (strain SBW25)</name>
    <dbReference type="NCBI Taxonomy" id="216595"/>
    <lineage>
        <taxon>Bacteria</taxon>
        <taxon>Pseudomonadati</taxon>
        <taxon>Pseudomonadota</taxon>
        <taxon>Gammaproteobacteria</taxon>
        <taxon>Pseudomonadales</taxon>
        <taxon>Pseudomonadaceae</taxon>
        <taxon>Pseudomonas</taxon>
    </lineage>
</organism>
<dbReference type="Gene3D" id="1.10.443.10">
    <property type="entry name" value="Intergrase catalytic core"/>
    <property type="match status" value="1"/>
</dbReference>
<dbReference type="SUPFAM" id="SSF56349">
    <property type="entry name" value="DNA breaking-rejoining enzymes"/>
    <property type="match status" value="1"/>
</dbReference>
<protein>
    <submittedName>
        <fullName evidence="4">Phage integrase</fullName>
    </submittedName>
</protein>
<evidence type="ECO:0000256" key="1">
    <source>
        <dbReference type="ARBA" id="ARBA00022908"/>
    </source>
</evidence>
<dbReference type="PROSITE" id="PS51898">
    <property type="entry name" value="TYR_RECOMBINASE"/>
    <property type="match status" value="1"/>
</dbReference>
<reference evidence="4" key="1">
    <citation type="submission" date="2014-12" db="EMBL/GenBank/DDBJ databases">
        <authorList>
            <person name="Hall J."/>
        </authorList>
    </citation>
    <scope>NUCLEOTIDE SEQUENCE [LARGE SCALE GENOMIC DNA]</scope>
    <source>
        <strain evidence="4">SBW25</strain>
        <plasmid evidence="4">pQBR55</plasmid>
    </source>
</reference>
<evidence type="ECO:0000259" key="3">
    <source>
        <dbReference type="PROSITE" id="PS51898"/>
    </source>
</evidence>
<dbReference type="GO" id="GO:0015074">
    <property type="term" value="P:DNA integration"/>
    <property type="evidence" value="ECO:0007669"/>
    <property type="project" value="UniProtKB-KW"/>
</dbReference>
<proteinExistence type="predicted"/>
<dbReference type="AlphaFoldDB" id="A0A0G4E674"/>
<dbReference type="GO" id="GO:0003677">
    <property type="term" value="F:DNA binding"/>
    <property type="evidence" value="ECO:0007669"/>
    <property type="project" value="InterPro"/>
</dbReference>
<keyword evidence="4" id="KW-0614">Plasmid</keyword>
<keyword evidence="2" id="KW-0233">DNA recombination</keyword>
<name>A0A0G4E674_PSEFS</name>
<dbReference type="InterPro" id="IPR013762">
    <property type="entry name" value="Integrase-like_cat_sf"/>
</dbReference>
<sequence length="352" mass="39844">MEPSTDLASFDIDTLLADDDQNIVLSSSRHPQNNPYSNFIRRLGPGSKLTMRYALQEVATMLGADDVPLEEIAWQKVERVHLYALVEKMRVHGYASKTCGLYLSALRGVFNEAKHLELISYDRLHSLREVKPFREQRLPTGKFVEEQDFHRLLADCLSDWRHQGLRDAAIISLLYGSGLRRAEGVAIDLHNLNQNEWFVTVIGKGNKELKKWIAPGAVKRIRAWLEVRNAAVGSEGPLFTRIRKGRKKVLTESAQVQTSPSSSAEHRVTPGLITDEGLTPQAIYYILDKRSKACGVKVKPHDLRRTFITRMIDKHGEGMAQKLADHANVATTLVYDMRGDKEKQKIMKGEDF</sequence>
<dbReference type="InterPro" id="IPR011010">
    <property type="entry name" value="DNA_brk_join_enz"/>
</dbReference>
<geneLocation type="plasmid" evidence="4">
    <name>pQBR55</name>
</geneLocation>
<dbReference type="RefSeq" id="WP_176456071.1">
    <property type="nucleotide sequence ID" value="NZ_LN713927.1"/>
</dbReference>
<evidence type="ECO:0000313" key="4">
    <source>
        <dbReference type="EMBL" id="CEK42513.1"/>
    </source>
</evidence>
<keyword evidence="1" id="KW-0229">DNA integration</keyword>
<dbReference type="PANTHER" id="PTHR30349:SF88">
    <property type="entry name" value="BLL1584 PROTEIN"/>
    <property type="match status" value="1"/>
</dbReference>
<accession>A0A0G4E674</accession>
<dbReference type="EMBL" id="LN713927">
    <property type="protein sequence ID" value="CEK42513.1"/>
    <property type="molecule type" value="Genomic_DNA"/>
</dbReference>
<dbReference type="InterPro" id="IPR050090">
    <property type="entry name" value="Tyrosine_recombinase_XerCD"/>
</dbReference>
<gene>
    <name evidence="4" type="ORF">PQBR55_0134</name>
</gene>
<reference evidence="4" key="2">
    <citation type="submission" date="2015-06" db="EMBL/GenBank/DDBJ databases">
        <title>Environmentally co-occuring mercury resistance plasmids are genetically and phenotypically diverse and confer variable context-dependent fitness effects.</title>
        <authorList>
            <person name="Hall J.P.J."/>
            <person name="Harrison E."/>
            <person name="Lilley A.K."/>
            <person name="Paterson S."/>
            <person name="Spiers A.J."/>
            <person name="Brockhurst M.A."/>
        </authorList>
    </citation>
    <scope>NUCLEOTIDE SEQUENCE [LARGE SCALE GENOMIC DNA]</scope>
    <source>
        <strain evidence="4">SBW25</strain>
        <plasmid evidence="4">pQBR55</plasmid>
    </source>
</reference>
<dbReference type="Pfam" id="PF00589">
    <property type="entry name" value="Phage_integrase"/>
    <property type="match status" value="1"/>
</dbReference>
<evidence type="ECO:0000256" key="2">
    <source>
        <dbReference type="ARBA" id="ARBA00023172"/>
    </source>
</evidence>